<evidence type="ECO:0000256" key="1">
    <source>
        <dbReference type="ARBA" id="ARBA00006865"/>
    </source>
</evidence>
<dbReference type="GO" id="GO:0005975">
    <property type="term" value="P:carbohydrate metabolic process"/>
    <property type="evidence" value="ECO:0007669"/>
    <property type="project" value="InterPro"/>
</dbReference>
<dbReference type="AlphaFoldDB" id="A0A8J2WP63"/>
<accession>A0A8J2WP63</accession>
<dbReference type="Gene3D" id="2.60.120.200">
    <property type="match status" value="1"/>
</dbReference>
<protein>
    <recommendedName>
        <fullName evidence="2">GH16 domain-containing protein</fullName>
    </recommendedName>
</protein>
<dbReference type="InterPro" id="IPR050546">
    <property type="entry name" value="Glycosyl_Hydrlase_16"/>
</dbReference>
<gene>
    <name evidence="3" type="ORF">DGAL_LOCUS17473</name>
</gene>
<evidence type="ECO:0000313" key="4">
    <source>
        <dbReference type="Proteomes" id="UP000789390"/>
    </source>
</evidence>
<dbReference type="Proteomes" id="UP000789390">
    <property type="component" value="Unassembled WGS sequence"/>
</dbReference>
<dbReference type="GO" id="GO:0004553">
    <property type="term" value="F:hydrolase activity, hydrolyzing O-glycosyl compounds"/>
    <property type="evidence" value="ECO:0007669"/>
    <property type="project" value="InterPro"/>
</dbReference>
<dbReference type="InterPro" id="IPR000757">
    <property type="entry name" value="Beta-glucanase-like"/>
</dbReference>
<dbReference type="OrthoDB" id="4781at2759"/>
<organism evidence="3 4">
    <name type="scientific">Daphnia galeata</name>
    <dbReference type="NCBI Taxonomy" id="27404"/>
    <lineage>
        <taxon>Eukaryota</taxon>
        <taxon>Metazoa</taxon>
        <taxon>Ecdysozoa</taxon>
        <taxon>Arthropoda</taxon>
        <taxon>Crustacea</taxon>
        <taxon>Branchiopoda</taxon>
        <taxon>Diplostraca</taxon>
        <taxon>Cladocera</taxon>
        <taxon>Anomopoda</taxon>
        <taxon>Daphniidae</taxon>
        <taxon>Daphnia</taxon>
    </lineage>
</organism>
<dbReference type="PROSITE" id="PS51762">
    <property type="entry name" value="GH16_2"/>
    <property type="match status" value="1"/>
</dbReference>
<reference evidence="3" key="1">
    <citation type="submission" date="2021-11" db="EMBL/GenBank/DDBJ databases">
        <authorList>
            <person name="Schell T."/>
        </authorList>
    </citation>
    <scope>NUCLEOTIDE SEQUENCE</scope>
    <source>
        <strain evidence="3">M5</strain>
    </source>
</reference>
<evidence type="ECO:0000313" key="3">
    <source>
        <dbReference type="EMBL" id="CAH0113576.1"/>
    </source>
</evidence>
<proteinExistence type="inferred from homology"/>
<comment type="caution">
    <text evidence="3">The sequence shown here is derived from an EMBL/GenBank/DDBJ whole genome shotgun (WGS) entry which is preliminary data.</text>
</comment>
<dbReference type="SUPFAM" id="SSF49899">
    <property type="entry name" value="Concanavalin A-like lectins/glucanases"/>
    <property type="match status" value="1"/>
</dbReference>
<feature type="domain" description="GH16" evidence="2">
    <location>
        <begin position="1"/>
        <end position="347"/>
    </location>
</feature>
<dbReference type="InterPro" id="IPR013320">
    <property type="entry name" value="ConA-like_dom_sf"/>
</dbReference>
<evidence type="ECO:0000259" key="2">
    <source>
        <dbReference type="PROSITE" id="PS51762"/>
    </source>
</evidence>
<keyword evidence="4" id="KW-1185">Reference proteome</keyword>
<comment type="similarity">
    <text evidence="1">Belongs to the glycosyl hydrolase 16 family.</text>
</comment>
<dbReference type="Pfam" id="PF00722">
    <property type="entry name" value="Glyco_hydro_16"/>
    <property type="match status" value="1"/>
</dbReference>
<dbReference type="PANTHER" id="PTHR10963">
    <property type="entry name" value="GLYCOSYL HYDROLASE-RELATED"/>
    <property type="match status" value="1"/>
</dbReference>
<sequence length="352" mass="40794">MKRLPFSPTRRGPLIWEDEFNYLDYNKWTPMITGWRGSNSFQIYVNRSENLYVRDGNLFIKPTLTADRFSPEFLYNGTLDLTLEGCNVNWGGGCIVEAGDDIIPPIQSARIHTKTSFSFTYGIVEVRAKMPKGDWIWPAVWMSPTDSVYGSNPRSGEIDITEVRTNRNLSCNGKPYGRQLSGTTLHWGPDAQHNGHRMTYWQKVLRNPDFSSDFHLFGVEWLPTGFKFYVDNELIGYMSPPPGGFWEMGGFEGENIWNLTGNGTRIAPFDHPFHFILDVAVGGNMFPDWCINQPFDEPLEKPWKISDPVQMRPFWEERTNWLPTWNIETEDNAMRIDYIRVYALHQDQNFYG</sequence>
<dbReference type="PANTHER" id="PTHR10963:SF55">
    <property type="entry name" value="GLYCOSIDE HYDROLASE FAMILY 16 PROTEIN"/>
    <property type="match status" value="1"/>
</dbReference>
<dbReference type="EMBL" id="CAKKLH010000341">
    <property type="protein sequence ID" value="CAH0113576.1"/>
    <property type="molecule type" value="Genomic_DNA"/>
</dbReference>
<name>A0A8J2WP63_9CRUS</name>